<proteinExistence type="predicted"/>
<dbReference type="Pfam" id="PF14030">
    <property type="entry name" value="DUF4245"/>
    <property type="match status" value="1"/>
</dbReference>
<keyword evidence="2" id="KW-0812">Transmembrane</keyword>
<gene>
    <name evidence="3" type="ORF">HNR06_003156</name>
</gene>
<evidence type="ECO:0000313" key="4">
    <source>
        <dbReference type="Proteomes" id="UP000584931"/>
    </source>
</evidence>
<organism evidence="3 4">
    <name type="scientific">Nocardiopsis sinuspersici</name>
    <dbReference type="NCBI Taxonomy" id="501010"/>
    <lineage>
        <taxon>Bacteria</taxon>
        <taxon>Bacillati</taxon>
        <taxon>Actinomycetota</taxon>
        <taxon>Actinomycetes</taxon>
        <taxon>Streptosporangiales</taxon>
        <taxon>Nocardiopsidaceae</taxon>
        <taxon>Nocardiopsis</taxon>
    </lineage>
</organism>
<evidence type="ECO:0000313" key="3">
    <source>
        <dbReference type="EMBL" id="NYH53567.1"/>
    </source>
</evidence>
<evidence type="ECO:0008006" key="5">
    <source>
        <dbReference type="Google" id="ProtNLM"/>
    </source>
</evidence>
<dbReference type="RefSeq" id="WP_179810473.1">
    <property type="nucleotide sequence ID" value="NZ_JACCHL010000001.1"/>
</dbReference>
<dbReference type="Proteomes" id="UP000584931">
    <property type="component" value="Unassembled WGS sequence"/>
</dbReference>
<feature type="compositionally biased region" description="Gly residues" evidence="1">
    <location>
        <begin position="189"/>
        <end position="198"/>
    </location>
</feature>
<comment type="caution">
    <text evidence="3">The sequence shown here is derived from an EMBL/GenBank/DDBJ whole genome shotgun (WGS) entry which is preliminary data.</text>
</comment>
<dbReference type="EMBL" id="JACCHL010000001">
    <property type="protein sequence ID" value="NYH53567.1"/>
    <property type="molecule type" value="Genomic_DNA"/>
</dbReference>
<reference evidence="3 4" key="1">
    <citation type="submission" date="2020-07" db="EMBL/GenBank/DDBJ databases">
        <title>Sequencing the genomes of 1000 actinobacteria strains.</title>
        <authorList>
            <person name="Klenk H.-P."/>
        </authorList>
    </citation>
    <scope>NUCLEOTIDE SEQUENCE [LARGE SCALE GENOMIC DNA]</scope>
    <source>
        <strain evidence="3 4">DSM 45278</strain>
    </source>
</reference>
<sequence>MSEHSRSNATFKNYAISLGVIVGIVLVLAFVVATRSGEHIPSVDYQPDADALRDSADYPVTVPSEELLREGWTPTSSTLEVAESGPAAWSVGFATAEDSHVMFTQSDADPDAVVAEETRGAEEAGTVSVGGSEWGHYDSEDWDALVRREEGVTLVVAGPADMDELTRVAEALETDPADGGAEPREGAEPGDGGEAGSA</sequence>
<dbReference type="AlphaFoldDB" id="A0A7Z0BLH6"/>
<keyword evidence="2" id="KW-1133">Transmembrane helix</keyword>
<evidence type="ECO:0000256" key="1">
    <source>
        <dbReference type="SAM" id="MobiDB-lite"/>
    </source>
</evidence>
<feature type="transmembrane region" description="Helical" evidence="2">
    <location>
        <begin position="14"/>
        <end position="33"/>
    </location>
</feature>
<dbReference type="InterPro" id="IPR025339">
    <property type="entry name" value="DUF4245"/>
</dbReference>
<accession>A0A7Z0BLH6</accession>
<feature type="region of interest" description="Disordered" evidence="1">
    <location>
        <begin position="170"/>
        <end position="198"/>
    </location>
</feature>
<protein>
    <recommendedName>
        <fullName evidence="5">DUF4245 domain-containing protein</fullName>
    </recommendedName>
</protein>
<keyword evidence="2" id="KW-0472">Membrane</keyword>
<name>A0A7Z0BLH6_9ACTN</name>
<evidence type="ECO:0000256" key="2">
    <source>
        <dbReference type="SAM" id="Phobius"/>
    </source>
</evidence>